<proteinExistence type="inferred from homology"/>
<evidence type="ECO:0000313" key="3">
    <source>
        <dbReference type="Proteomes" id="UP000694843"/>
    </source>
</evidence>
<dbReference type="GO" id="GO:0003924">
    <property type="term" value="F:GTPase activity"/>
    <property type="evidence" value="ECO:0007669"/>
    <property type="project" value="InterPro"/>
</dbReference>
<evidence type="ECO:0000256" key="1">
    <source>
        <dbReference type="ARBA" id="ARBA00006270"/>
    </source>
</evidence>
<feature type="non-terminal residue" evidence="4">
    <location>
        <position position="91"/>
    </location>
</feature>
<organism evidence="3 4">
    <name type="scientific">Hyalella azteca</name>
    <name type="common">Amphipod</name>
    <dbReference type="NCBI Taxonomy" id="294128"/>
    <lineage>
        <taxon>Eukaryota</taxon>
        <taxon>Metazoa</taxon>
        <taxon>Ecdysozoa</taxon>
        <taxon>Arthropoda</taxon>
        <taxon>Crustacea</taxon>
        <taxon>Multicrustacea</taxon>
        <taxon>Malacostraca</taxon>
        <taxon>Eumalacostraca</taxon>
        <taxon>Peracarida</taxon>
        <taxon>Amphipoda</taxon>
        <taxon>Senticaudata</taxon>
        <taxon>Talitrida</taxon>
        <taxon>Talitroidea</taxon>
        <taxon>Hyalellidae</taxon>
        <taxon>Hyalella</taxon>
    </lineage>
</organism>
<evidence type="ECO:0000313" key="4">
    <source>
        <dbReference type="RefSeq" id="XP_018023053.1"/>
    </source>
</evidence>
<keyword evidence="3" id="KW-1185">Reference proteome</keyword>
<dbReference type="Gene3D" id="3.40.50.300">
    <property type="entry name" value="P-loop containing nucleotide triphosphate hydrolases"/>
    <property type="match status" value="1"/>
</dbReference>
<comment type="similarity">
    <text evidence="1">Belongs to the small GTPase superfamily. Rab family.</text>
</comment>
<sequence length="91" mass="10304">YLYGAHAVLLVYDVTAPSTLDVLQDWVVVVRKAARHHDRPPLMALVANKADLEHIRQVKSERHHRFAADHNMLSYVMSARTGEGVALTFQK</sequence>
<dbReference type="Proteomes" id="UP000694843">
    <property type="component" value="Unplaced"/>
</dbReference>
<reference evidence="4" key="1">
    <citation type="submission" date="2025-08" db="UniProtKB">
        <authorList>
            <consortium name="RefSeq"/>
        </authorList>
    </citation>
    <scope>IDENTIFICATION</scope>
    <source>
        <tissue evidence="4">Whole organism</tissue>
    </source>
</reference>
<keyword evidence="2" id="KW-0547">Nucleotide-binding</keyword>
<gene>
    <name evidence="4" type="primary">LOC108679053</name>
</gene>
<dbReference type="SUPFAM" id="SSF52540">
    <property type="entry name" value="P-loop containing nucleoside triphosphate hydrolases"/>
    <property type="match status" value="1"/>
</dbReference>
<dbReference type="GO" id="GO:0005525">
    <property type="term" value="F:GTP binding"/>
    <property type="evidence" value="ECO:0007669"/>
    <property type="project" value="InterPro"/>
</dbReference>
<dbReference type="SMART" id="SM00175">
    <property type="entry name" value="RAB"/>
    <property type="match status" value="1"/>
</dbReference>
<dbReference type="PROSITE" id="PS51419">
    <property type="entry name" value="RAB"/>
    <property type="match status" value="1"/>
</dbReference>
<dbReference type="RefSeq" id="XP_018023053.1">
    <property type="nucleotide sequence ID" value="XM_018167564.1"/>
</dbReference>
<feature type="non-terminal residue" evidence="4">
    <location>
        <position position="1"/>
    </location>
</feature>
<dbReference type="Pfam" id="PF00071">
    <property type="entry name" value="Ras"/>
    <property type="match status" value="1"/>
</dbReference>
<dbReference type="OrthoDB" id="10254700at2759"/>
<dbReference type="InterPro" id="IPR001806">
    <property type="entry name" value="Small_GTPase"/>
</dbReference>
<dbReference type="AlphaFoldDB" id="A0A8B7PAE9"/>
<name>A0A8B7PAE9_HYAAZ</name>
<protein>
    <submittedName>
        <fullName evidence="4">Ras-related protein Rab-28-like</fullName>
    </submittedName>
</protein>
<dbReference type="KEGG" id="hazt:108679053"/>
<accession>A0A8B7PAE9</accession>
<dbReference type="InterPro" id="IPR027417">
    <property type="entry name" value="P-loop_NTPase"/>
</dbReference>
<dbReference type="GeneID" id="108679053"/>
<evidence type="ECO:0000256" key="2">
    <source>
        <dbReference type="ARBA" id="ARBA00022741"/>
    </source>
</evidence>
<dbReference type="PANTHER" id="PTHR47978">
    <property type="match status" value="1"/>
</dbReference>